<dbReference type="AlphaFoldDB" id="A0AAW8DE85"/>
<evidence type="ECO:0000313" key="4">
    <source>
        <dbReference type="Proteomes" id="UP001242995"/>
    </source>
</evidence>
<evidence type="ECO:0000313" key="1">
    <source>
        <dbReference type="EMBL" id="MDP9907136.1"/>
    </source>
</evidence>
<dbReference type="EMBL" id="JAUSTF010000024">
    <property type="protein sequence ID" value="MDQ0183348.1"/>
    <property type="molecule type" value="Genomic_DNA"/>
</dbReference>
<dbReference type="RefSeq" id="WP_059389129.1">
    <property type="nucleotide sequence ID" value="NZ_JAUSRG010000017.1"/>
</dbReference>
<comment type="caution">
    <text evidence="1">The sequence shown here is derived from an EMBL/GenBank/DDBJ whole genome shotgun (WGS) entry which is preliminary data.</text>
</comment>
<gene>
    <name evidence="1" type="ORF">J2S90_004126</name>
    <name evidence="2" type="ORF">J2S93_004810</name>
</gene>
<evidence type="ECO:0000313" key="2">
    <source>
        <dbReference type="EMBL" id="MDQ0183348.1"/>
    </source>
</evidence>
<reference evidence="1 3" key="1">
    <citation type="submission" date="2023-07" db="EMBL/GenBank/DDBJ databases">
        <title>Sorghum-associated microbial communities from plants grown in Nebraska, USA.</title>
        <authorList>
            <person name="Schachtman D."/>
        </authorList>
    </citation>
    <scope>NUCLEOTIDE SEQUENCE</scope>
    <source>
        <strain evidence="1">DS1006</strain>
        <strain evidence="2 3">DS1016</strain>
    </source>
</reference>
<dbReference type="Proteomes" id="UP001230951">
    <property type="component" value="Unassembled WGS sequence"/>
</dbReference>
<dbReference type="Proteomes" id="UP001242995">
    <property type="component" value="Unassembled WGS sequence"/>
</dbReference>
<name>A0AAW8DE85_9MICC</name>
<sequence length="86" mass="9784">MTTLMIFHEVDDVEHWLSSPKREELFGPLGFTVRTFVDPEKTNRVGLIVDVPDMETFQRTLESEAAAEAMKFDGVRPETIVTLVES</sequence>
<accession>A0AAW8DE85</accession>
<protein>
    <recommendedName>
        <fullName evidence="5">Cyclase</fullName>
    </recommendedName>
</protein>
<evidence type="ECO:0008006" key="5">
    <source>
        <dbReference type="Google" id="ProtNLM"/>
    </source>
</evidence>
<organism evidence="1 4">
    <name type="scientific">Arthrobacter bambusae</name>
    <dbReference type="NCBI Taxonomy" id="1338426"/>
    <lineage>
        <taxon>Bacteria</taxon>
        <taxon>Bacillati</taxon>
        <taxon>Actinomycetota</taxon>
        <taxon>Actinomycetes</taxon>
        <taxon>Micrococcales</taxon>
        <taxon>Micrococcaceae</taxon>
        <taxon>Arthrobacter</taxon>
    </lineage>
</organism>
<evidence type="ECO:0000313" key="3">
    <source>
        <dbReference type="Proteomes" id="UP001230951"/>
    </source>
</evidence>
<dbReference type="EMBL" id="JAUSRG010000017">
    <property type="protein sequence ID" value="MDP9907136.1"/>
    <property type="molecule type" value="Genomic_DNA"/>
</dbReference>
<proteinExistence type="predicted"/>
<keyword evidence="3" id="KW-1185">Reference proteome</keyword>